<organism evidence="3 4">
    <name type="scientific">Ancylomarina longa</name>
    <dbReference type="NCBI Taxonomy" id="2487017"/>
    <lineage>
        <taxon>Bacteria</taxon>
        <taxon>Pseudomonadati</taxon>
        <taxon>Bacteroidota</taxon>
        <taxon>Bacteroidia</taxon>
        <taxon>Marinilabiliales</taxon>
        <taxon>Marinifilaceae</taxon>
        <taxon>Ancylomarina</taxon>
    </lineage>
</organism>
<dbReference type="RefSeq" id="WP_127342493.1">
    <property type="nucleotide sequence ID" value="NZ_RJJX01000002.1"/>
</dbReference>
<dbReference type="AlphaFoldDB" id="A0A434AYM3"/>
<name>A0A434AYM3_9BACT</name>
<evidence type="ECO:0000259" key="2">
    <source>
        <dbReference type="Pfam" id="PF09603"/>
    </source>
</evidence>
<evidence type="ECO:0000313" key="3">
    <source>
        <dbReference type="EMBL" id="RUT79672.1"/>
    </source>
</evidence>
<reference evidence="3 4" key="1">
    <citation type="submission" date="2018-11" db="EMBL/GenBank/DDBJ databases">
        <title>Parancylomarina longa gen. nov., sp. nov., isolated from sediments of southern Okinawa.</title>
        <authorList>
            <person name="Fu T."/>
        </authorList>
    </citation>
    <scope>NUCLEOTIDE SEQUENCE [LARGE SCALE GENOMIC DNA]</scope>
    <source>
        <strain evidence="3 4">T3-2 S1-C</strain>
    </source>
</reference>
<feature type="domain" description="Fibrobacter succinogenes major paralogous" evidence="2">
    <location>
        <begin position="62"/>
        <end position="244"/>
    </location>
</feature>
<protein>
    <recommendedName>
        <fullName evidence="2">Fibrobacter succinogenes major paralogous domain-containing protein</fullName>
    </recommendedName>
</protein>
<proteinExistence type="predicted"/>
<accession>A0A434AYM3</accession>
<evidence type="ECO:0000313" key="4">
    <source>
        <dbReference type="Proteomes" id="UP000282985"/>
    </source>
</evidence>
<keyword evidence="4" id="KW-1185">Reference proteome</keyword>
<dbReference type="Proteomes" id="UP000282985">
    <property type="component" value="Unassembled WGS sequence"/>
</dbReference>
<dbReference type="InterPro" id="IPR011871">
    <property type="entry name" value="Fib_succ_major"/>
</dbReference>
<gene>
    <name evidence="3" type="ORF">DLK05_03010</name>
</gene>
<dbReference type="OrthoDB" id="9805760at2"/>
<comment type="caution">
    <text evidence="3">The sequence shown here is derived from an EMBL/GenBank/DDBJ whole genome shotgun (WGS) entry which is preliminary data.</text>
</comment>
<dbReference type="NCBIfam" id="TIGR02145">
    <property type="entry name" value="Fib_succ_major"/>
    <property type="match status" value="1"/>
</dbReference>
<sequence>MIFKLTCKLFIGLVFIACVACEKDNPDRPANPLNGKTSAIFNPDKSYGSVTDIDGNEYKTIVIGNQTWMAENLRTTRYRNGEYIPNVLDNEEWAALTSGAYCTYNNTSSLDTIATYGLLYNWYAVADERKIAPKGWRVPTINDWDILINQLGGDTIASYKMKEVGDLHWDDLSESDNSSGFTALPGGRRYLDKNSNKLGYYGDWWAMPEYNETSAGFLFLFCWDSTVSRGINYKKNGYSVRCIKN</sequence>
<feature type="chain" id="PRO_5019407680" description="Fibrobacter succinogenes major paralogous domain-containing protein" evidence="1">
    <location>
        <begin position="21"/>
        <end position="245"/>
    </location>
</feature>
<feature type="signal peptide" evidence="1">
    <location>
        <begin position="1"/>
        <end position="20"/>
    </location>
</feature>
<keyword evidence="1" id="KW-0732">Signal</keyword>
<evidence type="ECO:0000256" key="1">
    <source>
        <dbReference type="SAM" id="SignalP"/>
    </source>
</evidence>
<dbReference type="Pfam" id="PF09603">
    <property type="entry name" value="Fib_succ_major"/>
    <property type="match status" value="1"/>
</dbReference>
<dbReference type="EMBL" id="RJJX01000002">
    <property type="protein sequence ID" value="RUT79672.1"/>
    <property type="molecule type" value="Genomic_DNA"/>
</dbReference>